<dbReference type="Proteomes" id="UP000325827">
    <property type="component" value="Unassembled WGS sequence"/>
</dbReference>
<protein>
    <submittedName>
        <fullName evidence="1">Uncharacterized protein</fullName>
    </submittedName>
</protein>
<accession>A0A5J5J0I3</accession>
<evidence type="ECO:0000313" key="1">
    <source>
        <dbReference type="EMBL" id="KAA9108152.1"/>
    </source>
</evidence>
<comment type="caution">
    <text evidence="1">The sequence shown here is derived from an EMBL/GenBank/DDBJ whole genome shotgun (WGS) entry which is preliminary data.</text>
</comment>
<name>A0A5J5J0I3_9MICO</name>
<gene>
    <name evidence="1" type="ORF">F6B43_12155</name>
</gene>
<dbReference type="EMBL" id="VYSA01000002">
    <property type="protein sequence ID" value="KAA9108152.1"/>
    <property type="molecule type" value="Genomic_DNA"/>
</dbReference>
<proteinExistence type="predicted"/>
<reference evidence="2" key="1">
    <citation type="submission" date="2019-09" db="EMBL/GenBank/DDBJ databases">
        <title>Mumia zhuanghuii sp. nov. isolated from the intestinal contents of plateau pika (Ochotona curzoniae) in the Qinghai-Tibet plateau of China.</title>
        <authorList>
            <person name="Tian Z."/>
        </authorList>
    </citation>
    <scope>NUCLEOTIDE SEQUENCE [LARGE SCALE GENOMIC DNA]</scope>
    <source>
        <strain evidence="2">JCM 30598</strain>
    </source>
</reference>
<sequence length="94" mass="9947">MAPGALVSERARLSLPTATAEAYQPSKLVALSQAQSRTLFAVELQHEGKLSTEFPARNAGELQVADDGAIGSLAREYVGKLNGRAKLPVARELS</sequence>
<keyword evidence="2" id="KW-1185">Reference proteome</keyword>
<dbReference type="RefSeq" id="WP_150449184.1">
    <property type="nucleotide sequence ID" value="NZ_VYSA01000002.1"/>
</dbReference>
<dbReference type="AlphaFoldDB" id="A0A5J5J0I3"/>
<organism evidence="1 2">
    <name type="scientific">Microbacterium rhizomatis</name>
    <dbReference type="NCBI Taxonomy" id="1631477"/>
    <lineage>
        <taxon>Bacteria</taxon>
        <taxon>Bacillati</taxon>
        <taxon>Actinomycetota</taxon>
        <taxon>Actinomycetes</taxon>
        <taxon>Micrococcales</taxon>
        <taxon>Microbacteriaceae</taxon>
        <taxon>Microbacterium</taxon>
    </lineage>
</organism>
<evidence type="ECO:0000313" key="2">
    <source>
        <dbReference type="Proteomes" id="UP000325827"/>
    </source>
</evidence>